<feature type="compositionally biased region" description="Basic and acidic residues" evidence="1">
    <location>
        <begin position="198"/>
        <end position="208"/>
    </location>
</feature>
<dbReference type="EMBL" id="KV417808">
    <property type="protein sequence ID" value="KZP06002.1"/>
    <property type="molecule type" value="Genomic_DNA"/>
</dbReference>
<feature type="region of interest" description="Disordered" evidence="1">
    <location>
        <begin position="241"/>
        <end position="291"/>
    </location>
</feature>
<feature type="compositionally biased region" description="Pro residues" evidence="1">
    <location>
        <begin position="432"/>
        <end position="443"/>
    </location>
</feature>
<dbReference type="STRING" id="436010.A0A167WEE5"/>
<feature type="compositionally biased region" description="Pro residues" evidence="1">
    <location>
        <begin position="519"/>
        <end position="534"/>
    </location>
</feature>
<dbReference type="Proteomes" id="UP000076532">
    <property type="component" value="Unassembled WGS sequence"/>
</dbReference>
<dbReference type="AlphaFoldDB" id="A0A167WEE5"/>
<feature type="region of interest" description="Disordered" evidence="1">
    <location>
        <begin position="671"/>
        <end position="700"/>
    </location>
</feature>
<feature type="compositionally biased region" description="Acidic residues" evidence="1">
    <location>
        <begin position="169"/>
        <end position="181"/>
    </location>
</feature>
<feature type="region of interest" description="Disordered" evidence="1">
    <location>
        <begin position="1"/>
        <end position="122"/>
    </location>
</feature>
<feature type="region of interest" description="Disordered" evidence="1">
    <location>
        <begin position="308"/>
        <end position="347"/>
    </location>
</feature>
<feature type="compositionally biased region" description="Low complexity" evidence="1">
    <location>
        <begin position="71"/>
        <end position="80"/>
    </location>
</feature>
<feature type="region of interest" description="Disordered" evidence="1">
    <location>
        <begin position="142"/>
        <end position="208"/>
    </location>
</feature>
<dbReference type="OrthoDB" id="3256408at2759"/>
<accession>A0A167WEE5</accession>
<name>A0A167WEE5_9AGAM</name>
<feature type="region of interest" description="Disordered" evidence="1">
    <location>
        <begin position="409"/>
        <end position="559"/>
    </location>
</feature>
<reference evidence="2 3" key="1">
    <citation type="journal article" date="2016" name="Mol. Biol. Evol.">
        <title>Comparative Genomics of Early-Diverging Mushroom-Forming Fungi Provides Insights into the Origins of Lignocellulose Decay Capabilities.</title>
        <authorList>
            <person name="Nagy L.G."/>
            <person name="Riley R."/>
            <person name="Tritt A."/>
            <person name="Adam C."/>
            <person name="Daum C."/>
            <person name="Floudas D."/>
            <person name="Sun H."/>
            <person name="Yadav J.S."/>
            <person name="Pangilinan J."/>
            <person name="Larsson K.H."/>
            <person name="Matsuura K."/>
            <person name="Barry K."/>
            <person name="Labutti K."/>
            <person name="Kuo R."/>
            <person name="Ohm R.A."/>
            <person name="Bhattacharya S.S."/>
            <person name="Shirouzu T."/>
            <person name="Yoshinaga Y."/>
            <person name="Martin F.M."/>
            <person name="Grigoriev I.V."/>
            <person name="Hibbett D.S."/>
        </authorList>
    </citation>
    <scope>NUCLEOTIDE SEQUENCE [LARGE SCALE GENOMIC DNA]</scope>
    <source>
        <strain evidence="2 3">CBS 109695</strain>
    </source>
</reference>
<organism evidence="2 3">
    <name type="scientific">Athelia psychrophila</name>
    <dbReference type="NCBI Taxonomy" id="1759441"/>
    <lineage>
        <taxon>Eukaryota</taxon>
        <taxon>Fungi</taxon>
        <taxon>Dikarya</taxon>
        <taxon>Basidiomycota</taxon>
        <taxon>Agaricomycotina</taxon>
        <taxon>Agaricomycetes</taxon>
        <taxon>Agaricomycetidae</taxon>
        <taxon>Atheliales</taxon>
        <taxon>Atheliaceae</taxon>
        <taxon>Athelia</taxon>
    </lineage>
</organism>
<sequence>MWLSGPLQPSETGCSNPRYAGGMANNYDLPNIGQPSVLEPPNYASTSSLFSLPSTASFSTSIPPSRRPGSRRSVSAVQRSSSHHQQDPICPNSSATTAYPSPPSPHFNAKHLYAPPLQRARSQPSELFGILDAPLVMHPDAYAHEKPLSPPLTSPLSTLSLPETRTQAGDEDFQSESDGTSEDGGIMCEGEDGAGEPQARKDTLSHDGEQTLGEILHSEGARLSPLSPAWNSEMTLVSEDSALLGSSPSSTLAHRRSRGSLVTDRGQPYRRSGPYTAPSSPWTPPQNLSQSISDDLLLEHGPAFPQDPCARVYLPPTPRLTPPREVASSSVVEDVDAMGDSPRTPWNAELSFDELDSDDVWVQGPSSSEEYGFHNPFSPLLDLSDTYLAQSRHEYGIFAPPLLDDECPMDIDDAIPASIPSLPQSPATPSAEPYPDPLPPPCSPTISMLPDLSFADDEDHPGICSPSRRSFNSLPDLDMEDPLDLEMHGFAGPGASTSPSPSPGASLISLPGADGDPDLLPPPMPNFTTSPPPQHASSSLLFIDDPQDVPFPRSPSPEDFDLRIPLDDDADPELAKLFTLRKKSVAAERAARHAEAQLIEAGSVCLRAEATREKRRNKERSTELGALLRIKLGDRIVPEERPRAAGGGISGISQLVARMLFKRHETVRPLAHRRAGVPDRDYVRSSLSRSAPGFSRAELA</sequence>
<feature type="compositionally biased region" description="Polar residues" evidence="1">
    <location>
        <begin position="277"/>
        <end position="291"/>
    </location>
</feature>
<feature type="compositionally biased region" description="Polar residues" evidence="1">
    <location>
        <begin position="43"/>
        <end position="58"/>
    </location>
</feature>
<feature type="compositionally biased region" description="Low complexity" evidence="1">
    <location>
        <begin position="323"/>
        <end position="332"/>
    </location>
</feature>
<evidence type="ECO:0000313" key="2">
    <source>
        <dbReference type="EMBL" id="KZP06002.1"/>
    </source>
</evidence>
<evidence type="ECO:0000256" key="1">
    <source>
        <dbReference type="SAM" id="MobiDB-lite"/>
    </source>
</evidence>
<protein>
    <submittedName>
        <fullName evidence="2">Uncharacterized protein</fullName>
    </submittedName>
</protein>
<gene>
    <name evidence="2" type="ORF">FIBSPDRAFT_331943</name>
</gene>
<feature type="compositionally biased region" description="Low complexity" evidence="1">
    <location>
        <begin position="493"/>
        <end position="514"/>
    </location>
</feature>
<evidence type="ECO:0000313" key="3">
    <source>
        <dbReference type="Proteomes" id="UP000076532"/>
    </source>
</evidence>
<proteinExistence type="predicted"/>
<keyword evidence="3" id="KW-1185">Reference proteome</keyword>